<name>A0AAV9ZQJ6_9AGAR</name>
<feature type="domain" description="CxC6 like cysteine cluster associated with KDZ" evidence="1">
    <location>
        <begin position="1"/>
        <end position="65"/>
    </location>
</feature>
<dbReference type="Proteomes" id="UP001362999">
    <property type="component" value="Unassembled WGS sequence"/>
</dbReference>
<dbReference type="EMBL" id="JAWWNJ010000123">
    <property type="protein sequence ID" value="KAK6988417.1"/>
    <property type="molecule type" value="Genomic_DNA"/>
</dbReference>
<accession>A0AAV9ZQJ6</accession>
<gene>
    <name evidence="2" type="ORF">R3P38DRAFT_3332071</name>
</gene>
<dbReference type="AlphaFoldDB" id="A0AAV9ZQJ6"/>
<dbReference type="InterPro" id="IPR040898">
    <property type="entry name" value="CxC6"/>
</dbReference>
<comment type="caution">
    <text evidence="2">The sequence shown here is derived from an EMBL/GenBank/DDBJ whole genome shotgun (WGS) entry which is preliminary data.</text>
</comment>
<organism evidence="2 3">
    <name type="scientific">Favolaschia claudopus</name>
    <dbReference type="NCBI Taxonomy" id="2862362"/>
    <lineage>
        <taxon>Eukaryota</taxon>
        <taxon>Fungi</taxon>
        <taxon>Dikarya</taxon>
        <taxon>Basidiomycota</taxon>
        <taxon>Agaricomycotina</taxon>
        <taxon>Agaricomycetes</taxon>
        <taxon>Agaricomycetidae</taxon>
        <taxon>Agaricales</taxon>
        <taxon>Marasmiineae</taxon>
        <taxon>Mycenaceae</taxon>
        <taxon>Favolaschia</taxon>
    </lineage>
</organism>
<dbReference type="Pfam" id="PF18721">
    <property type="entry name" value="CxC6"/>
    <property type="match status" value="1"/>
</dbReference>
<protein>
    <recommendedName>
        <fullName evidence="1">CxC6 like cysteine cluster associated with KDZ domain-containing protein</fullName>
    </recommendedName>
</protein>
<keyword evidence="3" id="KW-1185">Reference proteome</keyword>
<evidence type="ECO:0000313" key="3">
    <source>
        <dbReference type="Proteomes" id="UP001362999"/>
    </source>
</evidence>
<proteinExistence type="predicted"/>
<reference evidence="2 3" key="1">
    <citation type="journal article" date="2024" name="J Genomics">
        <title>Draft genome sequencing and assembly of Favolaschia claudopus CIRM-BRFM 2984 isolated from oak limbs.</title>
        <authorList>
            <person name="Navarro D."/>
            <person name="Drula E."/>
            <person name="Chaduli D."/>
            <person name="Cazenave R."/>
            <person name="Ahrendt S."/>
            <person name="Wang J."/>
            <person name="Lipzen A."/>
            <person name="Daum C."/>
            <person name="Barry K."/>
            <person name="Grigoriev I.V."/>
            <person name="Favel A."/>
            <person name="Rosso M.N."/>
            <person name="Martin F."/>
        </authorList>
    </citation>
    <scope>NUCLEOTIDE SEQUENCE [LARGE SCALE GENOMIC DNA]</scope>
    <source>
        <strain evidence="2 3">CIRM-BRFM 2984</strain>
    </source>
</reference>
<evidence type="ECO:0000259" key="1">
    <source>
        <dbReference type="Pfam" id="PF18721"/>
    </source>
</evidence>
<evidence type="ECO:0000313" key="2">
    <source>
        <dbReference type="EMBL" id="KAK6988417.1"/>
    </source>
</evidence>
<sequence length="242" mass="27509">MDGKKIPHCICAVSICNQPLANYKNGRFCSSHLGMREICGIIPCGQPVQEGRLTCGRQSHKDWHAKYLDRFSRLSFPGVQRVLRRQNDTATASGPTLHLALSDLEGTPGDQVAHTFRARTIYCLQTVQWACGCPIGWGKCYNSESSSQVLGILDKIWEEHPNSKPSILAYDDACNLLRHIQHTTRALWLTGYEAQLRQMSDTNYDSVVHVLMLLYKESVEERVEKKQRLLTDDFWRQVSDTN</sequence>